<evidence type="ECO:0000313" key="6">
    <source>
        <dbReference type="Proteomes" id="UP000472265"/>
    </source>
</evidence>
<dbReference type="Proteomes" id="UP000472265">
    <property type="component" value="Chromosome 10"/>
</dbReference>
<dbReference type="SUPFAM" id="SSF56112">
    <property type="entry name" value="Protein kinase-like (PK-like)"/>
    <property type="match status" value="1"/>
</dbReference>
<dbReference type="Ensembl" id="ENSSAUT00010070352.1">
    <property type="protein sequence ID" value="ENSSAUP00010067205.1"/>
    <property type="gene ID" value="ENSSAUG00010026729.1"/>
</dbReference>
<dbReference type="PROSITE" id="PS50011">
    <property type="entry name" value="PROTEIN_KINASE_DOM"/>
    <property type="match status" value="1"/>
</dbReference>
<dbReference type="GeneTree" id="ENSGT00650000094787"/>
<dbReference type="PROSITE" id="PS50088">
    <property type="entry name" value="ANK_REPEAT"/>
    <property type="match status" value="2"/>
</dbReference>
<dbReference type="SUPFAM" id="SSF48403">
    <property type="entry name" value="Ankyrin repeat"/>
    <property type="match status" value="1"/>
</dbReference>
<organism evidence="5 6">
    <name type="scientific">Sparus aurata</name>
    <name type="common">Gilthead sea bream</name>
    <dbReference type="NCBI Taxonomy" id="8175"/>
    <lineage>
        <taxon>Eukaryota</taxon>
        <taxon>Metazoa</taxon>
        <taxon>Chordata</taxon>
        <taxon>Craniata</taxon>
        <taxon>Vertebrata</taxon>
        <taxon>Euteleostomi</taxon>
        <taxon>Actinopterygii</taxon>
        <taxon>Neopterygii</taxon>
        <taxon>Teleostei</taxon>
        <taxon>Neoteleostei</taxon>
        <taxon>Acanthomorphata</taxon>
        <taxon>Eupercaria</taxon>
        <taxon>Spariformes</taxon>
        <taxon>Sparidae</taxon>
        <taxon>Sparus</taxon>
    </lineage>
</organism>
<dbReference type="OMA" id="ECNDYIT"/>
<keyword evidence="2 3" id="KW-0040">ANK repeat</keyword>
<feature type="repeat" description="ANK" evidence="3">
    <location>
        <begin position="62"/>
        <end position="94"/>
    </location>
</feature>
<feature type="domain" description="Protein kinase" evidence="4">
    <location>
        <begin position="144"/>
        <end position="281"/>
    </location>
</feature>
<evidence type="ECO:0000256" key="1">
    <source>
        <dbReference type="ARBA" id="ARBA00022737"/>
    </source>
</evidence>
<protein>
    <recommendedName>
        <fullName evidence="4">Protein kinase domain-containing protein</fullName>
    </recommendedName>
</protein>
<dbReference type="InterPro" id="IPR036770">
    <property type="entry name" value="Ankyrin_rpt-contain_sf"/>
</dbReference>
<reference evidence="5" key="1">
    <citation type="submission" date="2021-04" db="EMBL/GenBank/DDBJ databases">
        <authorList>
            <consortium name="Wellcome Sanger Institute Data Sharing"/>
        </authorList>
    </citation>
    <scope>NUCLEOTIDE SEQUENCE [LARGE SCALE GENOMIC DNA]</scope>
</reference>
<reference evidence="5" key="3">
    <citation type="submission" date="2025-09" db="UniProtKB">
        <authorList>
            <consortium name="Ensembl"/>
        </authorList>
    </citation>
    <scope>IDENTIFICATION</scope>
</reference>
<keyword evidence="6" id="KW-1185">Reference proteome</keyword>
<dbReference type="InterPro" id="IPR033635">
    <property type="entry name" value="ANKS1/Caskin"/>
</dbReference>
<keyword evidence="1" id="KW-0677">Repeat</keyword>
<sequence length="281" mass="32092">ACKTMAYILKEMNINPQFQLPEPPTETHRIIQCVFDNNLKRLKRLLKENDINELYPCTECNDYITPLTAAVVTHNWDILTFLLQQGANPNNVSEQGFTPLHYVSMYEAPLDFVEKLLEARANPHGCNLQPYTPLQAAAIYDREDVVKVLISAGALVKLLRVTHPQHVTDNQKLSQMIHKLASNGDKFCSEIRYFLDVAIAVQRKTPEQDENFGYLGLQLCEYTLEECIRNNDGGLLKEKLVYQVLKSLKVLHCEKPPILHRDLKPQNVLIGKAKLCKYCSN</sequence>
<accession>A0A671YWH8</accession>
<dbReference type="PROSITE" id="PS00108">
    <property type="entry name" value="PROTEIN_KINASE_ST"/>
    <property type="match status" value="1"/>
</dbReference>
<proteinExistence type="predicted"/>
<dbReference type="AlphaFoldDB" id="A0A671YWH8"/>
<evidence type="ECO:0000259" key="4">
    <source>
        <dbReference type="PROSITE" id="PS50011"/>
    </source>
</evidence>
<dbReference type="GO" id="GO:0004672">
    <property type="term" value="F:protein kinase activity"/>
    <property type="evidence" value="ECO:0007669"/>
    <property type="project" value="InterPro"/>
</dbReference>
<feature type="repeat" description="ANK" evidence="3">
    <location>
        <begin position="129"/>
        <end position="161"/>
    </location>
</feature>
<dbReference type="InterPro" id="IPR011009">
    <property type="entry name" value="Kinase-like_dom_sf"/>
</dbReference>
<dbReference type="Gene3D" id="1.10.510.10">
    <property type="entry name" value="Transferase(Phosphotransferase) domain 1"/>
    <property type="match status" value="1"/>
</dbReference>
<dbReference type="InParanoid" id="A0A671YWH8"/>
<dbReference type="Pfam" id="PF00023">
    <property type="entry name" value="Ank"/>
    <property type="match status" value="1"/>
</dbReference>
<evidence type="ECO:0000313" key="5">
    <source>
        <dbReference type="Ensembl" id="ENSSAUP00010067205.1"/>
    </source>
</evidence>
<dbReference type="PANTHER" id="PTHR24174">
    <property type="entry name" value="ANKYRIN REPEAT AND STERILE ALPHA MOTIF DOMAIN-CONTAINING PROTEIN 1"/>
    <property type="match status" value="1"/>
</dbReference>
<dbReference type="Pfam" id="PF12796">
    <property type="entry name" value="Ank_2"/>
    <property type="match status" value="1"/>
</dbReference>
<evidence type="ECO:0000256" key="3">
    <source>
        <dbReference type="PROSITE-ProRule" id="PRU00023"/>
    </source>
</evidence>
<name>A0A671YWH8_SPAAU</name>
<dbReference type="InterPro" id="IPR002110">
    <property type="entry name" value="Ankyrin_rpt"/>
</dbReference>
<reference evidence="5" key="2">
    <citation type="submission" date="2025-08" db="UniProtKB">
        <authorList>
            <consortium name="Ensembl"/>
        </authorList>
    </citation>
    <scope>IDENTIFICATION</scope>
</reference>
<dbReference type="PANTHER" id="PTHR24174:SF16">
    <property type="entry name" value="CASKIN-2"/>
    <property type="match status" value="1"/>
</dbReference>
<dbReference type="InterPro" id="IPR008271">
    <property type="entry name" value="Ser/Thr_kinase_AS"/>
</dbReference>
<evidence type="ECO:0000256" key="2">
    <source>
        <dbReference type="ARBA" id="ARBA00023043"/>
    </source>
</evidence>
<dbReference type="Gene3D" id="1.25.40.20">
    <property type="entry name" value="Ankyrin repeat-containing domain"/>
    <property type="match status" value="1"/>
</dbReference>
<dbReference type="SMART" id="SM00248">
    <property type="entry name" value="ANK"/>
    <property type="match status" value="3"/>
</dbReference>
<dbReference type="InterPro" id="IPR000719">
    <property type="entry name" value="Prot_kinase_dom"/>
</dbReference>
<dbReference type="GO" id="GO:0005524">
    <property type="term" value="F:ATP binding"/>
    <property type="evidence" value="ECO:0007669"/>
    <property type="project" value="InterPro"/>
</dbReference>
<dbReference type="PROSITE" id="PS50297">
    <property type="entry name" value="ANK_REP_REGION"/>
    <property type="match status" value="1"/>
</dbReference>